<proteinExistence type="predicted"/>
<evidence type="ECO:0000313" key="3">
    <source>
        <dbReference type="Proteomes" id="UP000499080"/>
    </source>
</evidence>
<dbReference type="OrthoDB" id="6436573at2759"/>
<sequence>MFPRGEDGYTINFNQVERGTSNQINNTVYAMSFYACRLMVRSTDNRLLNYRQLLPQYLVYMYAKIEAERLLFIRLNQKNLCVDEYIHLKEDAIKNDSDPANHGKLVILPSTFTGCPRNMHEYVEDDVTYVRHEGKPSLFTTYIFNPNCKEMA</sequence>
<dbReference type="EMBL" id="BGPR01000901">
    <property type="protein sequence ID" value="GBM39579.1"/>
    <property type="molecule type" value="Genomic_DNA"/>
</dbReference>
<name>A0A4Y2FGX2_ARAVE</name>
<dbReference type="AlphaFoldDB" id="A0A4Y2FGX2"/>
<dbReference type="Pfam" id="PF14214">
    <property type="entry name" value="Helitron_like_N"/>
    <property type="match status" value="1"/>
</dbReference>
<dbReference type="PANTHER" id="PTHR45786">
    <property type="entry name" value="DNA BINDING PROTEIN-LIKE"/>
    <property type="match status" value="1"/>
</dbReference>
<evidence type="ECO:0000313" key="2">
    <source>
        <dbReference type="EMBL" id="GBM39579.1"/>
    </source>
</evidence>
<gene>
    <name evidence="2" type="ORF">AVEN_52932_1</name>
</gene>
<evidence type="ECO:0000259" key="1">
    <source>
        <dbReference type="Pfam" id="PF14214"/>
    </source>
</evidence>
<organism evidence="2 3">
    <name type="scientific">Araneus ventricosus</name>
    <name type="common">Orbweaver spider</name>
    <name type="synonym">Epeira ventricosa</name>
    <dbReference type="NCBI Taxonomy" id="182803"/>
    <lineage>
        <taxon>Eukaryota</taxon>
        <taxon>Metazoa</taxon>
        <taxon>Ecdysozoa</taxon>
        <taxon>Arthropoda</taxon>
        <taxon>Chelicerata</taxon>
        <taxon>Arachnida</taxon>
        <taxon>Araneae</taxon>
        <taxon>Araneomorphae</taxon>
        <taxon>Entelegynae</taxon>
        <taxon>Araneoidea</taxon>
        <taxon>Araneidae</taxon>
        <taxon>Araneus</taxon>
    </lineage>
</organism>
<dbReference type="InterPro" id="IPR025476">
    <property type="entry name" value="Helitron_helicase-like"/>
</dbReference>
<feature type="domain" description="Helitron helicase-like" evidence="1">
    <location>
        <begin position="33"/>
        <end position="150"/>
    </location>
</feature>
<comment type="caution">
    <text evidence="2">The sequence shown here is derived from an EMBL/GenBank/DDBJ whole genome shotgun (WGS) entry which is preliminary data.</text>
</comment>
<accession>A0A4Y2FGX2</accession>
<protein>
    <recommendedName>
        <fullName evidence="1">Helitron helicase-like domain-containing protein</fullName>
    </recommendedName>
</protein>
<keyword evidence="3" id="KW-1185">Reference proteome</keyword>
<reference evidence="2 3" key="1">
    <citation type="journal article" date="2019" name="Sci. Rep.">
        <title>Orb-weaving spider Araneus ventricosus genome elucidates the spidroin gene catalogue.</title>
        <authorList>
            <person name="Kono N."/>
            <person name="Nakamura H."/>
            <person name="Ohtoshi R."/>
            <person name="Moran D.A.P."/>
            <person name="Shinohara A."/>
            <person name="Yoshida Y."/>
            <person name="Fujiwara M."/>
            <person name="Mori M."/>
            <person name="Tomita M."/>
            <person name="Arakawa K."/>
        </authorList>
    </citation>
    <scope>NUCLEOTIDE SEQUENCE [LARGE SCALE GENOMIC DNA]</scope>
</reference>
<dbReference type="PANTHER" id="PTHR45786:SF74">
    <property type="entry name" value="ATP-DEPENDENT DNA HELICASE"/>
    <property type="match status" value="1"/>
</dbReference>
<dbReference type="Proteomes" id="UP000499080">
    <property type="component" value="Unassembled WGS sequence"/>
</dbReference>